<feature type="disulfide bond" evidence="11">
    <location>
        <begin position="26"/>
        <end position="38"/>
    </location>
</feature>
<keyword evidence="13" id="KW-0812">Transmembrane</keyword>
<comment type="similarity">
    <text evidence="1 12">Belongs to the peroxidase family. Ligninase subfamily.</text>
</comment>
<dbReference type="GO" id="GO:0004601">
    <property type="term" value="F:peroxidase activity"/>
    <property type="evidence" value="ECO:0007669"/>
    <property type="project" value="UniProtKB-KW"/>
</dbReference>
<comment type="caution">
    <text evidence="15">The sequence shown here is derived from an EMBL/GenBank/DDBJ whole genome shotgun (WGS) entry which is preliminary data.</text>
</comment>
<reference evidence="15" key="1">
    <citation type="submission" date="2022-07" db="EMBL/GenBank/DDBJ databases">
        <title>Genome Sequence of Physisporinus lineatus.</title>
        <authorList>
            <person name="Buettner E."/>
        </authorList>
    </citation>
    <scope>NUCLEOTIDE SEQUENCE</scope>
    <source>
        <strain evidence="15">VT162</strain>
    </source>
</reference>
<dbReference type="Pfam" id="PF11196">
    <property type="entry name" value="DUF2834"/>
    <property type="match status" value="1"/>
</dbReference>
<evidence type="ECO:0000256" key="3">
    <source>
        <dbReference type="ARBA" id="ARBA00022617"/>
    </source>
</evidence>
<dbReference type="InterPro" id="IPR010255">
    <property type="entry name" value="Haem_peroxidase_sf"/>
</dbReference>
<dbReference type="PANTHER" id="PTHR31356">
    <property type="entry name" value="THYLAKOID LUMENAL 29 KDA PROTEIN, CHLOROPLASTIC-RELATED"/>
    <property type="match status" value="1"/>
</dbReference>
<dbReference type="Pfam" id="PF11895">
    <property type="entry name" value="Peroxidase_ext"/>
    <property type="match status" value="1"/>
</dbReference>
<feature type="signal peptide" evidence="12">
    <location>
        <begin position="1"/>
        <end position="18"/>
    </location>
</feature>
<feature type="active site" description="Proton acceptor" evidence="9">
    <location>
        <position position="67"/>
    </location>
</feature>
<evidence type="ECO:0000256" key="11">
    <source>
        <dbReference type="PIRSR" id="PIRSR601621-4"/>
    </source>
</evidence>
<evidence type="ECO:0000256" key="13">
    <source>
        <dbReference type="SAM" id="Phobius"/>
    </source>
</evidence>
<keyword evidence="5 12" id="KW-0732">Signal</keyword>
<dbReference type="Gene3D" id="1.10.520.10">
    <property type="match status" value="1"/>
</dbReference>
<dbReference type="AlphaFoldDB" id="A0AAD5V8A4"/>
<keyword evidence="8" id="KW-0325">Glycoprotein</keyword>
<evidence type="ECO:0000256" key="9">
    <source>
        <dbReference type="PIRSR" id="PIRSR601621-1"/>
    </source>
</evidence>
<feature type="binding site" evidence="10">
    <location>
        <position position="68"/>
    </location>
    <ligand>
        <name>Ca(2+)</name>
        <dbReference type="ChEBI" id="CHEBI:29108"/>
        <label>1</label>
    </ligand>
</feature>
<feature type="binding site" evidence="10">
    <location>
        <position position="215"/>
    </location>
    <ligand>
        <name>Ca(2+)</name>
        <dbReference type="ChEBI" id="CHEBI:29108"/>
        <label>2</label>
    </ligand>
</feature>
<keyword evidence="13" id="KW-1133">Transmembrane helix</keyword>
<dbReference type="PANTHER" id="PTHR31356:SF66">
    <property type="entry name" value="CATALASE-PEROXIDASE"/>
    <property type="match status" value="1"/>
</dbReference>
<organism evidence="15 16">
    <name type="scientific">Meripilus lineatus</name>
    <dbReference type="NCBI Taxonomy" id="2056292"/>
    <lineage>
        <taxon>Eukaryota</taxon>
        <taxon>Fungi</taxon>
        <taxon>Dikarya</taxon>
        <taxon>Basidiomycota</taxon>
        <taxon>Agaricomycotina</taxon>
        <taxon>Agaricomycetes</taxon>
        <taxon>Polyporales</taxon>
        <taxon>Meripilaceae</taxon>
        <taxon>Meripilus</taxon>
    </lineage>
</organism>
<evidence type="ECO:0000256" key="5">
    <source>
        <dbReference type="ARBA" id="ARBA00022729"/>
    </source>
</evidence>
<dbReference type="PROSITE" id="PS50873">
    <property type="entry name" value="PEROXIDASE_4"/>
    <property type="match status" value="1"/>
</dbReference>
<keyword evidence="6 12" id="KW-0560">Oxidoreductase</keyword>
<proteinExistence type="inferred from homology"/>
<feature type="binding site" description="axial binding residue" evidence="10">
    <location>
        <position position="190"/>
    </location>
    <ligand>
        <name>heme b</name>
        <dbReference type="ChEBI" id="CHEBI:60344"/>
    </ligand>
    <ligandPart>
        <name>Fe</name>
        <dbReference type="ChEBI" id="CHEBI:18248"/>
    </ligandPart>
</feature>
<feature type="disulfide bond" evidence="11">
    <location>
        <begin position="37"/>
        <end position="299"/>
    </location>
</feature>
<evidence type="ECO:0000256" key="12">
    <source>
        <dbReference type="RuleBase" id="RU363051"/>
    </source>
</evidence>
<keyword evidence="16" id="KW-1185">Reference proteome</keyword>
<name>A0AAD5V8A4_9APHY</name>
<dbReference type="SUPFAM" id="SSF48113">
    <property type="entry name" value="Heme-dependent peroxidases"/>
    <property type="match status" value="1"/>
</dbReference>
<feature type="disulfide bond" evidence="11">
    <location>
        <begin position="57"/>
        <end position="135"/>
    </location>
</feature>
<feature type="transmembrane region" description="Helical" evidence="13">
    <location>
        <begin position="486"/>
        <end position="511"/>
    </location>
</feature>
<feature type="binding site" evidence="10">
    <location>
        <position position="208"/>
    </location>
    <ligand>
        <name>Ca(2+)</name>
        <dbReference type="ChEBI" id="CHEBI:29108"/>
        <label>2</label>
    </ligand>
</feature>
<dbReference type="InterPro" id="IPR024589">
    <property type="entry name" value="Ligninase_C"/>
</dbReference>
<evidence type="ECO:0000256" key="10">
    <source>
        <dbReference type="PIRSR" id="PIRSR601621-2"/>
    </source>
</evidence>
<dbReference type="EC" id="1.11.1.-" evidence="12"/>
<keyword evidence="3 10" id="KW-0349">Heme</keyword>
<keyword evidence="10 12" id="KW-0106">Calcium</keyword>
<dbReference type="GO" id="GO:0000302">
    <property type="term" value="P:response to reactive oxygen species"/>
    <property type="evidence" value="ECO:0007669"/>
    <property type="project" value="TreeGrafter"/>
</dbReference>
<comment type="cofactor">
    <cofactor evidence="10">
        <name>heme b</name>
        <dbReference type="ChEBI" id="CHEBI:60344"/>
    </cofactor>
    <text evidence="10">Binds 1 heme b (iron(II)-protoporphyrin IX) group per subunit.</text>
</comment>
<feature type="disulfide bond" evidence="11">
    <location>
        <begin position="263"/>
        <end position="329"/>
    </location>
</feature>
<comment type="cofactor">
    <cofactor evidence="10 12">
        <name>Ca(2+)</name>
        <dbReference type="ChEBI" id="CHEBI:29108"/>
    </cofactor>
    <text evidence="10 12">Binds 2 calcium ions per subunit.</text>
</comment>
<gene>
    <name evidence="15" type="ORF">NLI96_g2604</name>
</gene>
<feature type="domain" description="Plant heme peroxidase family profile" evidence="14">
    <location>
        <begin position="95"/>
        <end position="333"/>
    </location>
</feature>
<evidence type="ECO:0000256" key="1">
    <source>
        <dbReference type="ARBA" id="ARBA00006089"/>
    </source>
</evidence>
<keyword evidence="7 10" id="KW-0408">Iron</keyword>
<dbReference type="InterPro" id="IPR044831">
    <property type="entry name" value="Ccp1-like"/>
</dbReference>
<feature type="transmembrane region" description="Helical" evidence="13">
    <location>
        <begin position="641"/>
        <end position="658"/>
    </location>
</feature>
<dbReference type="InterPro" id="IPR001621">
    <property type="entry name" value="Ligninase"/>
</dbReference>
<dbReference type="PRINTS" id="PR00458">
    <property type="entry name" value="PEROXIDASE"/>
</dbReference>
<evidence type="ECO:0000256" key="6">
    <source>
        <dbReference type="ARBA" id="ARBA00023002"/>
    </source>
</evidence>
<evidence type="ECO:0000313" key="16">
    <source>
        <dbReference type="Proteomes" id="UP001212997"/>
    </source>
</evidence>
<keyword evidence="2 12" id="KW-0575">Peroxidase</keyword>
<keyword evidence="13" id="KW-0472">Membrane</keyword>
<dbReference type="GO" id="GO:0034599">
    <property type="term" value="P:cellular response to oxidative stress"/>
    <property type="evidence" value="ECO:0007669"/>
    <property type="project" value="InterPro"/>
</dbReference>
<dbReference type="Gene3D" id="1.10.420.10">
    <property type="entry name" value="Peroxidase, domain 2"/>
    <property type="match status" value="1"/>
</dbReference>
<keyword evidence="4 10" id="KW-0479">Metal-binding</keyword>
<feature type="binding site" evidence="10">
    <location>
        <position position="191"/>
    </location>
    <ligand>
        <name>Ca(2+)</name>
        <dbReference type="ChEBI" id="CHEBI:29108"/>
        <label>2</label>
    </ligand>
</feature>
<dbReference type="InterPro" id="IPR021362">
    <property type="entry name" value="DUF2834"/>
</dbReference>
<feature type="binding site" evidence="10">
    <location>
        <position position="210"/>
    </location>
    <ligand>
        <name>Ca(2+)</name>
        <dbReference type="ChEBI" id="CHEBI:29108"/>
        <label>2</label>
    </ligand>
</feature>
<evidence type="ECO:0000259" key="14">
    <source>
        <dbReference type="PROSITE" id="PS50873"/>
    </source>
</evidence>
<evidence type="ECO:0000313" key="15">
    <source>
        <dbReference type="EMBL" id="KAJ3488753.1"/>
    </source>
</evidence>
<feature type="transmembrane region" description="Helical" evidence="13">
    <location>
        <begin position="531"/>
        <end position="552"/>
    </location>
</feature>
<evidence type="ECO:0000256" key="4">
    <source>
        <dbReference type="ARBA" id="ARBA00022723"/>
    </source>
</evidence>
<dbReference type="Proteomes" id="UP001212997">
    <property type="component" value="Unassembled WGS sequence"/>
</dbReference>
<sequence length="693" mass="75937">MAFKTILFLAALAVGASAAPAKSAVCSKGRLARNAVCCQWFDILDDIQENLFDGGECGEETHELTFHDAIGFSLKAQREGKFGWFYHAFAEIETNFHANNGVDEIVEEQRPFALKHKVSFGDFIQFAGAVGVSNCLGGPRLEFRAGRSNITRPAPDLTVPEPSDSTDAIFERMGDAGFTPNEVVDLLISHTVAAQDHVDETIPGTPFDSTPGSFDAQFFVETLLKGTLFPGNGSNVGEVVSPLHGEFRLQSDFEIARDARTACEWQSFITNHDLMVSKFEKAMAKLAVLGHNPNSLVDCSEVIPIPKAAKSKVATLPAGKSRADIQAACRATPFPVLRADPGPATTIAPVSLRPELPLTLKSTPSRAPFASTRATCISRGRVSPISQNTHAAALTREYGDYSGARRFIYLSILFLFDRYALLHYLEESSKVLAPEIIKLAGTEIEVRATLRAQSKSLYRTHDSLIWAHLVLHVKVSVCSISRIKHVWAYMLLGQLVAISVAANLFYLAIVLSEQTTRTSKTTKPERRLPRVLSATTWVPVVLGMFAVILSPFTSEQTFLPNLLTMHALLLIPLVSSQPLSPTRHRLSIKNLSYTITFVSCAMRLRTTYVAYSSLGQQGQDIQAFVLSLWKTLHSHPAQSSIGWDVIWTTVSFLVWVLVSQRGAETKRDKTNPLVTSVSTLAFSVGTTAPLFLE</sequence>
<dbReference type="PRINTS" id="PR00462">
    <property type="entry name" value="LIGNINASE"/>
</dbReference>
<dbReference type="EMBL" id="JANAWD010000060">
    <property type="protein sequence ID" value="KAJ3488753.1"/>
    <property type="molecule type" value="Genomic_DNA"/>
</dbReference>
<dbReference type="Pfam" id="PF00141">
    <property type="entry name" value="peroxidase"/>
    <property type="match status" value="1"/>
</dbReference>
<feature type="transmembrane region" description="Helical" evidence="13">
    <location>
        <begin position="670"/>
        <end position="692"/>
    </location>
</feature>
<keyword evidence="11" id="KW-1015">Disulfide bond</keyword>
<dbReference type="InterPro" id="IPR002016">
    <property type="entry name" value="Haem_peroxidase"/>
</dbReference>
<dbReference type="GO" id="GO:0046872">
    <property type="term" value="F:metal ion binding"/>
    <property type="evidence" value="ECO:0007669"/>
    <property type="project" value="UniProtKB-UniRule"/>
</dbReference>
<dbReference type="CDD" id="cd00692">
    <property type="entry name" value="ligninase"/>
    <property type="match status" value="1"/>
</dbReference>
<dbReference type="GO" id="GO:0042744">
    <property type="term" value="P:hydrogen peroxide catabolic process"/>
    <property type="evidence" value="ECO:0007669"/>
    <property type="project" value="TreeGrafter"/>
</dbReference>
<evidence type="ECO:0000256" key="2">
    <source>
        <dbReference type="ARBA" id="ARBA00022559"/>
    </source>
</evidence>
<feature type="chain" id="PRO_5041777484" description="Peroxidase" evidence="12">
    <location>
        <begin position="19"/>
        <end position="693"/>
    </location>
</feature>
<dbReference type="GO" id="GO:0020037">
    <property type="term" value="F:heme binding"/>
    <property type="evidence" value="ECO:0007669"/>
    <property type="project" value="UniProtKB-UniRule"/>
</dbReference>
<evidence type="ECO:0000256" key="7">
    <source>
        <dbReference type="ARBA" id="ARBA00023004"/>
    </source>
</evidence>
<accession>A0AAD5V8A4</accession>
<evidence type="ECO:0000256" key="8">
    <source>
        <dbReference type="ARBA" id="ARBA00023180"/>
    </source>
</evidence>
<protein>
    <recommendedName>
        <fullName evidence="12">Peroxidase</fullName>
        <ecNumber evidence="12">1.11.1.-</ecNumber>
    </recommendedName>
</protein>